<evidence type="ECO:0000256" key="3">
    <source>
        <dbReference type="ARBA" id="ARBA00022989"/>
    </source>
</evidence>
<feature type="transmembrane region" description="Helical" evidence="6">
    <location>
        <begin position="201"/>
        <end position="220"/>
    </location>
</feature>
<evidence type="ECO:0000256" key="6">
    <source>
        <dbReference type="SAM" id="Phobius"/>
    </source>
</evidence>
<gene>
    <name evidence="7" type="primary">prafA</name>
    <name evidence="7" type="ORF">PPL_06391</name>
</gene>
<reference evidence="7 8" key="1">
    <citation type="journal article" date="2011" name="Genome Res.">
        <title>Phylogeny-wide analysis of social amoeba genomes highlights ancient origins for complex intercellular communication.</title>
        <authorList>
            <person name="Heidel A.J."/>
            <person name="Lawal H.M."/>
            <person name="Felder M."/>
            <person name="Schilde C."/>
            <person name="Helps N.R."/>
            <person name="Tunggal B."/>
            <person name="Rivero F."/>
            <person name="John U."/>
            <person name="Schleicher M."/>
            <person name="Eichinger L."/>
            <person name="Platzer M."/>
            <person name="Noegel A.A."/>
            <person name="Schaap P."/>
            <person name="Gloeckner G."/>
        </authorList>
    </citation>
    <scope>NUCLEOTIDE SEQUENCE [LARGE SCALE GENOMIC DNA]</scope>
    <source>
        <strain evidence="8">ATCC 26659 / Pp 5 / PN500</strain>
    </source>
</reference>
<accession>D3BD12</accession>
<dbReference type="STRING" id="670386.D3BD12"/>
<proteinExistence type="predicted"/>
<feature type="region of interest" description="Disordered" evidence="5">
    <location>
        <begin position="98"/>
        <end position="146"/>
    </location>
</feature>
<keyword evidence="3 6" id="KW-1133">Transmembrane helix</keyword>
<dbReference type="EMBL" id="ADBJ01000028">
    <property type="protein sequence ID" value="EFA80804.1"/>
    <property type="molecule type" value="Genomic_DNA"/>
</dbReference>
<evidence type="ECO:0000256" key="5">
    <source>
        <dbReference type="SAM" id="MobiDB-lite"/>
    </source>
</evidence>
<dbReference type="InterPro" id="IPR004895">
    <property type="entry name" value="Prenylated_rab_accept_PRA1"/>
</dbReference>
<dbReference type="RefSeq" id="XP_020432923.1">
    <property type="nucleotide sequence ID" value="XM_020577249.1"/>
</dbReference>
<dbReference type="GO" id="GO:0016020">
    <property type="term" value="C:membrane"/>
    <property type="evidence" value="ECO:0007669"/>
    <property type="project" value="UniProtKB-SubCell"/>
</dbReference>
<name>D3BD12_HETP5</name>
<sequence>MSQTDNDFIIIQQKQQEQEHQQQEEEELVDNNNSYNTSIPILPPLNIINNNNNNNITSNNNIDIDIDIDRSENNIIDTNNNLLQQNKSQMNSYEFNNNVVGETGGVNNNSGIGSNSNVDNSTPLSPPSFLTGGGSSLNSSSSQTGSSLHQRLNFNVITSKVKEFKDTRLQNTRDWYLFVGKRDKYGVPTMSSATERVKENIIYFQTNYLILFFIFATYVIFTKPLFLLLLVLLALIHIYLNYVNPELPEIQKKIGIGLQIILSVYFLLSAGSDIVWLIGATLSIVLLHAAFHVPQSTDDSQVSFGSSSV</sequence>
<dbReference type="InParanoid" id="D3BD12"/>
<dbReference type="PANTHER" id="PTHR19317:SF0">
    <property type="entry name" value="PRENYLATED RAB ACCEPTOR PROTEIN 1"/>
    <property type="match status" value="1"/>
</dbReference>
<protein>
    <submittedName>
        <fullName evidence="7">PRA1 family protein 1</fullName>
    </submittedName>
</protein>
<feature type="compositionally biased region" description="Low complexity" evidence="5">
    <location>
        <begin position="136"/>
        <end position="146"/>
    </location>
</feature>
<evidence type="ECO:0000256" key="4">
    <source>
        <dbReference type="ARBA" id="ARBA00023136"/>
    </source>
</evidence>
<feature type="transmembrane region" description="Helical" evidence="6">
    <location>
        <begin position="226"/>
        <end position="243"/>
    </location>
</feature>
<keyword evidence="8" id="KW-1185">Reference proteome</keyword>
<organism evidence="7 8">
    <name type="scientific">Heterostelium pallidum (strain ATCC 26659 / Pp 5 / PN500)</name>
    <name type="common">Cellular slime mold</name>
    <name type="synonym">Polysphondylium pallidum</name>
    <dbReference type="NCBI Taxonomy" id="670386"/>
    <lineage>
        <taxon>Eukaryota</taxon>
        <taxon>Amoebozoa</taxon>
        <taxon>Evosea</taxon>
        <taxon>Eumycetozoa</taxon>
        <taxon>Dictyostelia</taxon>
        <taxon>Acytosteliales</taxon>
        <taxon>Acytosteliaceae</taxon>
        <taxon>Heterostelium</taxon>
    </lineage>
</organism>
<dbReference type="PANTHER" id="PTHR19317">
    <property type="entry name" value="PRENYLATED RAB ACCEPTOR 1-RELATED"/>
    <property type="match status" value="1"/>
</dbReference>
<comment type="subcellular location">
    <subcellularLocation>
        <location evidence="1">Membrane</location>
        <topology evidence="1">Multi-pass membrane protein</topology>
    </subcellularLocation>
</comment>
<evidence type="ECO:0000256" key="2">
    <source>
        <dbReference type="ARBA" id="ARBA00022692"/>
    </source>
</evidence>
<keyword evidence="4 6" id="KW-0472">Membrane</keyword>
<evidence type="ECO:0000313" key="8">
    <source>
        <dbReference type="Proteomes" id="UP000001396"/>
    </source>
</evidence>
<comment type="caution">
    <text evidence="7">The sequence shown here is derived from an EMBL/GenBank/DDBJ whole genome shotgun (WGS) entry which is preliminary data.</text>
</comment>
<feature type="compositionally biased region" description="Low complexity" evidence="5">
    <location>
        <begin position="98"/>
        <end position="121"/>
    </location>
</feature>
<dbReference type="Pfam" id="PF03208">
    <property type="entry name" value="PRA1"/>
    <property type="match status" value="1"/>
</dbReference>
<dbReference type="AlphaFoldDB" id="D3BD12"/>
<dbReference type="Proteomes" id="UP000001396">
    <property type="component" value="Unassembled WGS sequence"/>
</dbReference>
<dbReference type="GeneID" id="31361873"/>
<evidence type="ECO:0000313" key="7">
    <source>
        <dbReference type="EMBL" id="EFA80804.1"/>
    </source>
</evidence>
<dbReference type="FunCoup" id="D3BD12">
    <property type="interactions" value="112"/>
</dbReference>
<dbReference type="GO" id="GO:0005794">
    <property type="term" value="C:Golgi apparatus"/>
    <property type="evidence" value="ECO:0007669"/>
    <property type="project" value="TreeGrafter"/>
</dbReference>
<evidence type="ECO:0000256" key="1">
    <source>
        <dbReference type="ARBA" id="ARBA00004141"/>
    </source>
</evidence>
<keyword evidence="2 6" id="KW-0812">Transmembrane</keyword>
<feature type="transmembrane region" description="Helical" evidence="6">
    <location>
        <begin position="274"/>
        <end position="293"/>
    </location>
</feature>